<accession>A0A1G5L665</accession>
<dbReference type="EMBL" id="FMVJ01000014">
    <property type="protein sequence ID" value="SCZ07750.1"/>
    <property type="molecule type" value="Genomic_DNA"/>
</dbReference>
<evidence type="ECO:0000313" key="3">
    <source>
        <dbReference type="Proteomes" id="UP000199569"/>
    </source>
</evidence>
<dbReference type="InterPro" id="IPR000073">
    <property type="entry name" value="AB_hydrolase_1"/>
</dbReference>
<feature type="domain" description="AB hydrolase-1" evidence="1">
    <location>
        <begin position="76"/>
        <end position="168"/>
    </location>
</feature>
<name>A0A1G5L665_9HYPH</name>
<sequence length="268" mass="29029">MWFLYLFLGAALLYAGLVSFAALSQTKMLFPAQIAAANRPLLPGSAERLELTTPDGGRLAGVRLGAPSETKPLLLGFGGNAWNAEAVALYLHGLFPDHEVIAFHYRGYPPSSGEPSARTLLDDSIVIFDHLQQARPRKIVAVGLSIGSGVAAYLAHHRPLTGLILVTPFDSLKALAREHFAWAPTGLLLRHHMPTIDLVRDRQTPTALIAAERDTIIPARRSEPLRGAIPNLILDRTIAGVGHNDLYDQPAFAQAMREAVARFEADAP</sequence>
<dbReference type="OrthoDB" id="9798884at2"/>
<dbReference type="RefSeq" id="WP_091138373.1">
    <property type="nucleotide sequence ID" value="NZ_FMVJ01000014.1"/>
</dbReference>
<dbReference type="STRING" id="549386.SAMN02927923_03907"/>
<organism evidence="2 3">
    <name type="scientific">Microvirga guangxiensis</name>
    <dbReference type="NCBI Taxonomy" id="549386"/>
    <lineage>
        <taxon>Bacteria</taxon>
        <taxon>Pseudomonadati</taxon>
        <taxon>Pseudomonadota</taxon>
        <taxon>Alphaproteobacteria</taxon>
        <taxon>Hyphomicrobiales</taxon>
        <taxon>Methylobacteriaceae</taxon>
        <taxon>Microvirga</taxon>
    </lineage>
</organism>
<gene>
    <name evidence="2" type="ORF">SAMN02927923_03907</name>
</gene>
<keyword evidence="3" id="KW-1185">Reference proteome</keyword>
<dbReference type="Gene3D" id="3.40.50.1820">
    <property type="entry name" value="alpha/beta hydrolase"/>
    <property type="match status" value="2"/>
</dbReference>
<reference evidence="2 3" key="1">
    <citation type="submission" date="2016-10" db="EMBL/GenBank/DDBJ databases">
        <authorList>
            <person name="de Groot N.N."/>
        </authorList>
    </citation>
    <scope>NUCLEOTIDE SEQUENCE [LARGE SCALE GENOMIC DNA]</scope>
    <source>
        <strain evidence="2 3">CGMCC 1.7666</strain>
    </source>
</reference>
<evidence type="ECO:0000259" key="1">
    <source>
        <dbReference type="Pfam" id="PF00561"/>
    </source>
</evidence>
<dbReference type="SUPFAM" id="SSF53474">
    <property type="entry name" value="alpha/beta-Hydrolases"/>
    <property type="match status" value="1"/>
</dbReference>
<proteinExistence type="predicted"/>
<dbReference type="InterPro" id="IPR029058">
    <property type="entry name" value="AB_hydrolase_fold"/>
</dbReference>
<dbReference type="PANTHER" id="PTHR12277">
    <property type="entry name" value="ALPHA/BETA HYDROLASE DOMAIN-CONTAINING PROTEIN"/>
    <property type="match status" value="1"/>
</dbReference>
<protein>
    <recommendedName>
        <fullName evidence="1">AB hydrolase-1 domain-containing protein</fullName>
    </recommendedName>
</protein>
<evidence type="ECO:0000313" key="2">
    <source>
        <dbReference type="EMBL" id="SCZ07750.1"/>
    </source>
</evidence>
<dbReference type="Proteomes" id="UP000199569">
    <property type="component" value="Unassembled WGS sequence"/>
</dbReference>
<dbReference type="Pfam" id="PF00561">
    <property type="entry name" value="Abhydrolase_1"/>
    <property type="match status" value="1"/>
</dbReference>
<dbReference type="AlphaFoldDB" id="A0A1G5L665"/>